<proteinExistence type="predicted"/>
<organism evidence="1">
    <name type="scientific">Zea mays</name>
    <name type="common">Maize</name>
    <dbReference type="NCBI Taxonomy" id="4577"/>
    <lineage>
        <taxon>Eukaryota</taxon>
        <taxon>Viridiplantae</taxon>
        <taxon>Streptophyta</taxon>
        <taxon>Embryophyta</taxon>
        <taxon>Tracheophyta</taxon>
        <taxon>Spermatophyta</taxon>
        <taxon>Magnoliopsida</taxon>
        <taxon>Liliopsida</taxon>
        <taxon>Poales</taxon>
        <taxon>Poaceae</taxon>
        <taxon>PACMAD clade</taxon>
        <taxon>Panicoideae</taxon>
        <taxon>Andropogonodae</taxon>
        <taxon>Andropogoneae</taxon>
        <taxon>Tripsacinae</taxon>
        <taxon>Zea</taxon>
    </lineage>
</organism>
<sequence>MYRNTSCL</sequence>
<evidence type="ECO:0000313" key="1">
    <source>
        <dbReference type="EMBL" id="ONM24604.1"/>
    </source>
</evidence>
<gene>
    <name evidence="1" type="ORF">ZEAMMB73_Zm00001d006641</name>
</gene>
<name>A0A1D6EZA0_MAIZE</name>
<reference evidence="1" key="1">
    <citation type="submission" date="2015-12" db="EMBL/GenBank/DDBJ databases">
        <title>Update maize B73 reference genome by single molecule sequencing technologies.</title>
        <authorList>
            <consortium name="Maize Genome Sequencing Project"/>
            <person name="Ware D."/>
        </authorList>
    </citation>
    <scope>NUCLEOTIDE SEQUENCE [LARGE SCALE GENOMIC DNA]</scope>
    <source>
        <tissue evidence="1">Seedling</tissue>
    </source>
</reference>
<dbReference type="EMBL" id="CM007648">
    <property type="protein sequence ID" value="ONM24604.1"/>
    <property type="molecule type" value="Genomic_DNA"/>
</dbReference>
<accession>A0A1D6EZA0</accession>
<protein>
    <submittedName>
        <fullName evidence="1">Defective in cullin neddylation protein</fullName>
    </submittedName>
</protein>